<dbReference type="SUPFAM" id="SSF48208">
    <property type="entry name" value="Six-hairpin glycosidases"/>
    <property type="match status" value="1"/>
</dbReference>
<name>A0A1M5A2T9_9BACT</name>
<dbReference type="InterPro" id="IPR008928">
    <property type="entry name" value="6-hairpin_glycosidase_sf"/>
</dbReference>
<gene>
    <name evidence="3" type="ORF">SAMN05444008_10690</name>
</gene>
<evidence type="ECO:0000256" key="1">
    <source>
        <dbReference type="ARBA" id="ARBA00022801"/>
    </source>
</evidence>
<dbReference type="InterPro" id="IPR052043">
    <property type="entry name" value="PolySaccharide_Degr_Enz"/>
</dbReference>
<evidence type="ECO:0000313" key="4">
    <source>
        <dbReference type="Proteomes" id="UP000184368"/>
    </source>
</evidence>
<keyword evidence="4" id="KW-1185">Reference proteome</keyword>
<evidence type="ECO:0000256" key="2">
    <source>
        <dbReference type="SAM" id="SignalP"/>
    </source>
</evidence>
<organism evidence="3 4">
    <name type="scientific">Cnuella takakiae</name>
    <dbReference type="NCBI Taxonomy" id="1302690"/>
    <lineage>
        <taxon>Bacteria</taxon>
        <taxon>Pseudomonadati</taxon>
        <taxon>Bacteroidota</taxon>
        <taxon>Chitinophagia</taxon>
        <taxon>Chitinophagales</taxon>
        <taxon>Chitinophagaceae</taxon>
        <taxon>Cnuella</taxon>
    </lineage>
</organism>
<feature type="signal peptide" evidence="2">
    <location>
        <begin position="1"/>
        <end position="35"/>
    </location>
</feature>
<dbReference type="InterPro" id="IPR010905">
    <property type="entry name" value="Glyco_hydro_88"/>
</dbReference>
<dbReference type="Pfam" id="PF07470">
    <property type="entry name" value="Glyco_hydro_88"/>
    <property type="match status" value="1"/>
</dbReference>
<dbReference type="InterPro" id="IPR012341">
    <property type="entry name" value="6hp_glycosidase-like_sf"/>
</dbReference>
<evidence type="ECO:0000313" key="3">
    <source>
        <dbReference type="EMBL" id="SHF24544.1"/>
    </source>
</evidence>
<dbReference type="PANTHER" id="PTHR33886">
    <property type="entry name" value="UNSATURATED RHAMNOGALACTURONAN HYDROLASE (EUROFUNG)"/>
    <property type="match status" value="1"/>
</dbReference>
<dbReference type="Proteomes" id="UP000184368">
    <property type="component" value="Unassembled WGS sequence"/>
</dbReference>
<dbReference type="SUPFAM" id="SSF52317">
    <property type="entry name" value="Class I glutamine amidotransferase-like"/>
    <property type="match status" value="1"/>
</dbReference>
<dbReference type="GO" id="GO:0016787">
    <property type="term" value="F:hydrolase activity"/>
    <property type="evidence" value="ECO:0007669"/>
    <property type="project" value="UniProtKB-KW"/>
</dbReference>
<accession>A0A1M5A2T9</accession>
<dbReference type="GO" id="GO:0005975">
    <property type="term" value="P:carbohydrate metabolic process"/>
    <property type="evidence" value="ECO:0007669"/>
    <property type="project" value="InterPro"/>
</dbReference>
<dbReference type="STRING" id="1302690.BUE76_09580"/>
<proteinExistence type="predicted"/>
<keyword evidence="2" id="KW-0732">Signal</keyword>
<dbReference type="Gene3D" id="3.40.50.880">
    <property type="match status" value="1"/>
</dbReference>
<dbReference type="PANTHER" id="PTHR33886:SF8">
    <property type="entry name" value="UNSATURATED RHAMNOGALACTURONAN HYDROLASE (EUROFUNG)"/>
    <property type="match status" value="1"/>
</dbReference>
<keyword evidence="1 3" id="KW-0378">Hydrolase</keyword>
<dbReference type="Gene3D" id="1.50.10.10">
    <property type="match status" value="1"/>
</dbReference>
<dbReference type="InterPro" id="IPR029062">
    <property type="entry name" value="Class_I_gatase-like"/>
</dbReference>
<reference evidence="3 4" key="1">
    <citation type="submission" date="2016-11" db="EMBL/GenBank/DDBJ databases">
        <authorList>
            <person name="Jaros S."/>
            <person name="Januszkiewicz K."/>
            <person name="Wedrychowicz H."/>
        </authorList>
    </citation>
    <scope>NUCLEOTIDE SEQUENCE [LARGE SCALE GENOMIC DNA]</scope>
    <source>
        <strain evidence="3 4">DSM 26897</strain>
    </source>
</reference>
<protein>
    <submittedName>
        <fullName evidence="3">Unsaturated rhamnogalacturonyl hydrolase</fullName>
    </submittedName>
</protein>
<dbReference type="AlphaFoldDB" id="A0A1M5A2T9"/>
<dbReference type="EMBL" id="FQUO01000006">
    <property type="protein sequence ID" value="SHF24544.1"/>
    <property type="molecule type" value="Genomic_DNA"/>
</dbReference>
<sequence length="649" mass="71998">MIITIANKRTVNTSKHLAKLMALAGALALGSAVFAQQETPAAGLAQTAMRIWPDSFAMGAQSQARWSYDQGVILKGVEGLWKQTGDVRWFNYLQHSMDFFVQEDGTIKGYRPDEYNIDHINNGKAVLLLYRVTGKEKYRKAAMLLRNQLRTHPRTAEGGFWHKNIYPNQMWLDGLYMGQPFYAEYAKVFGEDTIFNDVTRQFALMERRSRDPKTGLLYHGYDESRQQKWADPATGRSPHVWGRALGWYGMALVDALEQYPAGNPGVDTLTGILNRFAASITSLQDKASGVWYDIPALPKEKGNYLEASASSMLIYTLAKGVRLGYLPAKYLANAKTGYAGLLQQFYKVEGGNANLHGTVSVSGLGGKPYRDGSFAYYMSEKVIVNDPKGMGAFIQAANEMDLVKNGLVGMGKTVLLDRFFNNEYRAEFGEQKRFHYTWEDMTHSGFATMGSLFRDRGAKTLSLDAAPTAANLKGANVYIIVDADTEKESAKPNFMTEESARNIAEWVKGGGVLLLFANDKGNAELAKFNTLASKFGIRFNEDNHNMVKNDQFEQGAVAIEATNPVFKGVQKVYVKELASLALSAPAQAIVKKDGLNVMATAKYGKGMVFAIGDPWLYNEYVDGRKLPADFQNHEAARALVQWALTQGKK</sequence>
<feature type="chain" id="PRO_5013155191" evidence="2">
    <location>
        <begin position="36"/>
        <end position="649"/>
    </location>
</feature>